<evidence type="ECO:0000313" key="4">
    <source>
        <dbReference type="EnsemblPlants" id="Kaladp0030s0057.1.v1.1"/>
    </source>
</evidence>
<name>A0A7N0TAJ3_KALFE</name>
<reference evidence="4" key="1">
    <citation type="submission" date="2021-01" db="UniProtKB">
        <authorList>
            <consortium name="EnsemblPlants"/>
        </authorList>
    </citation>
    <scope>IDENTIFICATION</scope>
</reference>
<protein>
    <recommendedName>
        <fullName evidence="3">RRM domain-containing protein</fullName>
    </recommendedName>
</protein>
<organism evidence="4 5">
    <name type="scientific">Kalanchoe fedtschenkoi</name>
    <name type="common">Lavender scallops</name>
    <name type="synonym">South American air plant</name>
    <dbReference type="NCBI Taxonomy" id="63787"/>
    <lineage>
        <taxon>Eukaryota</taxon>
        <taxon>Viridiplantae</taxon>
        <taxon>Streptophyta</taxon>
        <taxon>Embryophyta</taxon>
        <taxon>Tracheophyta</taxon>
        <taxon>Spermatophyta</taxon>
        <taxon>Magnoliopsida</taxon>
        <taxon>eudicotyledons</taxon>
        <taxon>Gunneridae</taxon>
        <taxon>Pentapetalae</taxon>
        <taxon>Saxifragales</taxon>
        <taxon>Crassulaceae</taxon>
        <taxon>Kalanchoe</taxon>
    </lineage>
</organism>
<sequence length="119" mass="13307">MGILFSELGELKDHSIHYDRGGRSLGTAEVVYMRRADAEAALNRYNGVKLDGKPMKIEFVGVNVVTSYLLSPVVIGEVPDNSRSIWGIFSQYRCVFWEWGVAGSIHLLCTELCLLARNE</sequence>
<feature type="domain" description="RRM" evidence="3">
    <location>
        <begin position="1"/>
        <end position="62"/>
    </location>
</feature>
<dbReference type="AlphaFoldDB" id="A0A7N0TAJ3"/>
<dbReference type="InterPro" id="IPR012677">
    <property type="entry name" value="Nucleotide-bd_a/b_plait_sf"/>
</dbReference>
<dbReference type="Gramene" id="Kaladp0030s0057.1.v1.1">
    <property type="protein sequence ID" value="Kaladp0030s0057.1.v1.1"/>
    <property type="gene ID" value="Kaladp0030s0057.v1.1"/>
</dbReference>
<evidence type="ECO:0000256" key="1">
    <source>
        <dbReference type="ARBA" id="ARBA00022884"/>
    </source>
</evidence>
<dbReference type="SUPFAM" id="SSF54928">
    <property type="entry name" value="RNA-binding domain, RBD"/>
    <property type="match status" value="1"/>
</dbReference>
<dbReference type="InterPro" id="IPR035979">
    <property type="entry name" value="RBD_domain_sf"/>
</dbReference>
<dbReference type="InterPro" id="IPR000504">
    <property type="entry name" value="RRM_dom"/>
</dbReference>
<dbReference type="EnsemblPlants" id="Kaladp0030s0057.1.v1.1">
    <property type="protein sequence ID" value="Kaladp0030s0057.1.v1.1"/>
    <property type="gene ID" value="Kaladp0030s0057.v1.1"/>
</dbReference>
<dbReference type="GO" id="GO:0003729">
    <property type="term" value="F:mRNA binding"/>
    <property type="evidence" value="ECO:0007669"/>
    <property type="project" value="TreeGrafter"/>
</dbReference>
<dbReference type="GO" id="GO:0005634">
    <property type="term" value="C:nucleus"/>
    <property type="evidence" value="ECO:0007669"/>
    <property type="project" value="TreeGrafter"/>
</dbReference>
<dbReference type="Pfam" id="PF00076">
    <property type="entry name" value="RRM_1"/>
    <property type="match status" value="1"/>
</dbReference>
<dbReference type="Proteomes" id="UP000594263">
    <property type="component" value="Unplaced"/>
</dbReference>
<dbReference type="GO" id="GO:0006406">
    <property type="term" value="P:mRNA export from nucleus"/>
    <property type="evidence" value="ECO:0007669"/>
    <property type="project" value="TreeGrafter"/>
</dbReference>
<evidence type="ECO:0000256" key="2">
    <source>
        <dbReference type="PROSITE-ProRule" id="PRU00176"/>
    </source>
</evidence>
<evidence type="ECO:0000259" key="3">
    <source>
        <dbReference type="PROSITE" id="PS50102"/>
    </source>
</evidence>
<evidence type="ECO:0000313" key="5">
    <source>
        <dbReference type="Proteomes" id="UP000594263"/>
    </source>
</evidence>
<dbReference type="PANTHER" id="PTHR19965:SF69">
    <property type="entry name" value="NUCLEOTIDE-BINDING ALPHA-BETA PLAIT DOMAIN-CONTAINING PROTEIN-RELATED"/>
    <property type="match status" value="1"/>
</dbReference>
<accession>A0A7N0TAJ3</accession>
<dbReference type="PANTHER" id="PTHR19965">
    <property type="entry name" value="RNA AND EXPORT FACTOR BINDING PROTEIN"/>
    <property type="match status" value="1"/>
</dbReference>
<keyword evidence="5" id="KW-1185">Reference proteome</keyword>
<keyword evidence="1 2" id="KW-0694">RNA-binding</keyword>
<dbReference type="PROSITE" id="PS50102">
    <property type="entry name" value="RRM"/>
    <property type="match status" value="1"/>
</dbReference>
<dbReference type="Gene3D" id="3.30.70.330">
    <property type="match status" value="1"/>
</dbReference>
<proteinExistence type="predicted"/>
<dbReference type="InterPro" id="IPR051229">
    <property type="entry name" value="ALYREF_mRNA_export"/>
</dbReference>